<dbReference type="PRINTS" id="PR01736">
    <property type="entry name" value="PHPHTRNFRASE"/>
</dbReference>
<keyword evidence="8 17" id="KW-0813">Transport</keyword>
<evidence type="ECO:0000256" key="1">
    <source>
        <dbReference type="ARBA" id="ARBA00000683"/>
    </source>
</evidence>
<evidence type="ECO:0000256" key="20">
    <source>
        <dbReference type="PIRSR" id="PIRSR000732-3"/>
    </source>
</evidence>
<dbReference type="InterPro" id="IPR008279">
    <property type="entry name" value="PEP-util_enz_mobile_dom"/>
</dbReference>
<dbReference type="PIRSF" id="PIRSF000732">
    <property type="entry name" value="PTS_enzyme_I"/>
    <property type="match status" value="1"/>
</dbReference>
<gene>
    <name evidence="24" type="ORF">DFR74_106186</name>
</gene>
<evidence type="ECO:0000256" key="11">
    <source>
        <dbReference type="ARBA" id="ARBA00022679"/>
    </source>
</evidence>
<feature type="binding site" evidence="19">
    <location>
        <position position="325"/>
    </location>
    <ligand>
        <name>phosphoenolpyruvate</name>
        <dbReference type="ChEBI" id="CHEBI:58702"/>
    </ligand>
</feature>
<dbReference type="PANTHER" id="PTHR46244:SF3">
    <property type="entry name" value="PHOSPHOENOLPYRUVATE-PROTEIN PHOSPHOTRANSFERASE"/>
    <property type="match status" value="1"/>
</dbReference>
<dbReference type="SUPFAM" id="SSF47831">
    <property type="entry name" value="Enzyme I of the PEP:sugar phosphotransferase system HPr-binding (sub)domain"/>
    <property type="match status" value="1"/>
</dbReference>
<dbReference type="RefSeq" id="WP_067511320.1">
    <property type="nucleotide sequence ID" value="NZ_QNRE01000006.1"/>
</dbReference>
<evidence type="ECO:0000256" key="9">
    <source>
        <dbReference type="ARBA" id="ARBA00022490"/>
    </source>
</evidence>
<evidence type="ECO:0000313" key="25">
    <source>
        <dbReference type="Proteomes" id="UP000252586"/>
    </source>
</evidence>
<dbReference type="Gene3D" id="3.20.20.60">
    <property type="entry name" value="Phosphoenolpyruvate-binding domains"/>
    <property type="match status" value="1"/>
</dbReference>
<evidence type="ECO:0000259" key="23">
    <source>
        <dbReference type="Pfam" id="PF05524"/>
    </source>
</evidence>
<feature type="domain" description="PEP-utilising enzyme C-terminal" evidence="22">
    <location>
        <begin position="253"/>
        <end position="522"/>
    </location>
</feature>
<reference evidence="24 25" key="1">
    <citation type="submission" date="2018-06" db="EMBL/GenBank/DDBJ databases">
        <title>Genomic Encyclopedia of Type Strains, Phase IV (KMG-IV): sequencing the most valuable type-strain genomes for metagenomic binning, comparative biology and taxonomic classification.</title>
        <authorList>
            <person name="Goeker M."/>
        </authorList>
    </citation>
    <scope>NUCLEOTIDE SEQUENCE [LARGE SCALE GENOMIC DNA]</scope>
    <source>
        <strain evidence="24 25">DSM 44599</strain>
    </source>
</reference>
<feature type="domain" description="Phosphotransferase system enzyme I N-terminal" evidence="23">
    <location>
        <begin position="8"/>
        <end position="124"/>
    </location>
</feature>
<name>A0A366DJV2_9NOCA</name>
<comment type="subcellular location">
    <subcellularLocation>
        <location evidence="4 17">Cytoplasm</location>
    </subcellularLocation>
</comment>
<accession>A0A366DJV2</accession>
<evidence type="ECO:0000256" key="14">
    <source>
        <dbReference type="ARBA" id="ARBA00022777"/>
    </source>
</evidence>
<keyword evidence="15 17" id="KW-0460">Magnesium</keyword>
<evidence type="ECO:0000256" key="12">
    <source>
        <dbReference type="ARBA" id="ARBA00022683"/>
    </source>
</evidence>
<feature type="binding site" evidence="20">
    <location>
        <position position="438"/>
    </location>
    <ligand>
        <name>Mg(2+)</name>
        <dbReference type="ChEBI" id="CHEBI:18420"/>
    </ligand>
</feature>
<dbReference type="SUPFAM" id="SSF51621">
    <property type="entry name" value="Phosphoenolpyruvate/pyruvate domain"/>
    <property type="match status" value="1"/>
</dbReference>
<evidence type="ECO:0000256" key="10">
    <source>
        <dbReference type="ARBA" id="ARBA00022597"/>
    </source>
</evidence>
<comment type="catalytic activity">
    <reaction evidence="1 17">
        <text>L-histidyl-[protein] + phosphoenolpyruvate = N(pros)-phospho-L-histidyl-[protein] + pyruvate</text>
        <dbReference type="Rhea" id="RHEA:23880"/>
        <dbReference type="Rhea" id="RHEA-COMP:9745"/>
        <dbReference type="Rhea" id="RHEA-COMP:9746"/>
        <dbReference type="ChEBI" id="CHEBI:15361"/>
        <dbReference type="ChEBI" id="CHEBI:29979"/>
        <dbReference type="ChEBI" id="CHEBI:58702"/>
        <dbReference type="ChEBI" id="CHEBI:64837"/>
        <dbReference type="EC" id="2.7.3.9"/>
    </reaction>
</comment>
<evidence type="ECO:0000256" key="5">
    <source>
        <dbReference type="ARBA" id="ARBA00007837"/>
    </source>
</evidence>
<dbReference type="Pfam" id="PF02896">
    <property type="entry name" value="PEP-utilizers_C"/>
    <property type="match status" value="1"/>
</dbReference>
<evidence type="ECO:0000256" key="4">
    <source>
        <dbReference type="ARBA" id="ARBA00004496"/>
    </source>
</evidence>
<dbReference type="STRING" id="1210090.GCA_001613185_04648"/>
<feature type="binding site" evidence="19">
    <location>
        <begin position="437"/>
        <end position="438"/>
    </location>
    <ligand>
        <name>phosphoenolpyruvate</name>
        <dbReference type="ChEBI" id="CHEBI:58702"/>
    </ligand>
</feature>
<evidence type="ECO:0000256" key="15">
    <source>
        <dbReference type="ARBA" id="ARBA00022842"/>
    </source>
</evidence>
<dbReference type="SUPFAM" id="SSF52009">
    <property type="entry name" value="Phosphohistidine domain"/>
    <property type="match status" value="1"/>
</dbReference>
<dbReference type="InterPro" id="IPR015813">
    <property type="entry name" value="Pyrv/PenolPyrv_kinase-like_dom"/>
</dbReference>
<evidence type="ECO:0000256" key="7">
    <source>
        <dbReference type="ARBA" id="ARBA00016544"/>
    </source>
</evidence>
<dbReference type="GO" id="GO:0008965">
    <property type="term" value="F:phosphoenolpyruvate-protein phosphotransferase activity"/>
    <property type="evidence" value="ECO:0007669"/>
    <property type="project" value="UniProtKB-EC"/>
</dbReference>
<protein>
    <recommendedName>
        <fullName evidence="7 17">Phosphoenolpyruvate-protein phosphotransferase</fullName>
        <ecNumber evidence="6 17">2.7.3.9</ecNumber>
    </recommendedName>
    <alternativeName>
        <fullName evidence="16 17">Phosphotransferase system, enzyme I</fullName>
    </alternativeName>
</protein>
<feature type="binding site" evidence="19">
    <location>
        <position position="289"/>
    </location>
    <ligand>
        <name>phosphoenolpyruvate</name>
        <dbReference type="ChEBI" id="CHEBI:58702"/>
    </ligand>
</feature>
<evidence type="ECO:0000256" key="3">
    <source>
        <dbReference type="ARBA" id="ARBA00002728"/>
    </source>
</evidence>
<feature type="binding site" evidence="20">
    <location>
        <position position="414"/>
    </location>
    <ligand>
        <name>Mg(2+)</name>
        <dbReference type="ChEBI" id="CHEBI:18420"/>
    </ligand>
</feature>
<keyword evidence="9 17" id="KW-0963">Cytoplasm</keyword>
<proteinExistence type="inferred from homology"/>
<keyword evidence="11 17" id="KW-0808">Transferase</keyword>
<dbReference type="AlphaFoldDB" id="A0A366DJV2"/>
<dbReference type="PANTHER" id="PTHR46244">
    <property type="entry name" value="PHOSPHOENOLPYRUVATE-PROTEIN PHOSPHOTRANSFERASE"/>
    <property type="match status" value="1"/>
</dbReference>
<comment type="function">
    <text evidence="3 17">General (non sugar-specific) component of the phosphoenolpyruvate-dependent sugar phosphotransferase system (sugar PTS). This major carbohydrate active-transport system catalyzes the phosphorylation of incoming sugar substrates concomitantly with their translocation across the cell membrane. Enzyme I transfers the phosphoryl group from phosphoenolpyruvate (PEP) to the phosphoryl carrier protein (HPr).</text>
</comment>
<dbReference type="InterPro" id="IPR036637">
    <property type="entry name" value="Phosphohistidine_dom_sf"/>
</dbReference>
<evidence type="ECO:0000256" key="8">
    <source>
        <dbReference type="ARBA" id="ARBA00022448"/>
    </source>
</evidence>
<dbReference type="GO" id="GO:0046872">
    <property type="term" value="F:metal ion binding"/>
    <property type="evidence" value="ECO:0007669"/>
    <property type="project" value="UniProtKB-KW"/>
</dbReference>
<evidence type="ECO:0000259" key="22">
    <source>
        <dbReference type="Pfam" id="PF02896"/>
    </source>
</evidence>
<keyword evidence="13 17" id="KW-0479">Metal-binding</keyword>
<evidence type="ECO:0000259" key="21">
    <source>
        <dbReference type="Pfam" id="PF00391"/>
    </source>
</evidence>
<organism evidence="24 25">
    <name type="scientific">Nocardia puris</name>
    <dbReference type="NCBI Taxonomy" id="208602"/>
    <lineage>
        <taxon>Bacteria</taxon>
        <taxon>Bacillati</taxon>
        <taxon>Actinomycetota</taxon>
        <taxon>Actinomycetes</taxon>
        <taxon>Mycobacteriales</taxon>
        <taxon>Nocardiaceae</taxon>
        <taxon>Nocardia</taxon>
    </lineage>
</organism>
<feature type="active site" description="Proton donor" evidence="18">
    <location>
        <position position="485"/>
    </location>
</feature>
<keyword evidence="24" id="KW-0670">Pyruvate</keyword>
<dbReference type="Gene3D" id="3.50.30.10">
    <property type="entry name" value="Phosphohistidine domain"/>
    <property type="match status" value="1"/>
</dbReference>
<evidence type="ECO:0000256" key="13">
    <source>
        <dbReference type="ARBA" id="ARBA00022723"/>
    </source>
</evidence>
<comment type="caution">
    <text evidence="24">The sequence shown here is derived from an EMBL/GenBank/DDBJ whole genome shotgun (WGS) entry which is preliminary data.</text>
</comment>
<dbReference type="Pfam" id="PF05524">
    <property type="entry name" value="PEP-utilisers_N"/>
    <property type="match status" value="1"/>
</dbReference>
<dbReference type="InterPro" id="IPR024692">
    <property type="entry name" value="PTS_EI"/>
</dbReference>
<evidence type="ECO:0000256" key="16">
    <source>
        <dbReference type="ARBA" id="ARBA00033235"/>
    </source>
</evidence>
<keyword evidence="10 17" id="KW-0762">Sugar transport</keyword>
<dbReference type="InterPro" id="IPR050499">
    <property type="entry name" value="PEP-utilizing_PTS_enzyme"/>
</dbReference>
<feature type="domain" description="PEP-utilising enzyme mobile" evidence="21">
    <location>
        <begin position="155"/>
        <end position="222"/>
    </location>
</feature>
<dbReference type="EMBL" id="QNRE01000006">
    <property type="protein sequence ID" value="RBO90301.1"/>
    <property type="molecule type" value="Genomic_DNA"/>
</dbReference>
<dbReference type="Pfam" id="PF00391">
    <property type="entry name" value="PEP-utilizers"/>
    <property type="match status" value="1"/>
</dbReference>
<sequence length="555" mass="56380">MPADQVLRGLGVSQGVVCAPWLRFGSAVTTSPDDPVGGSVAAEKERVRAALESVATELDARATRVEGVAAEILVTSAALARDPGLVAAAERHLDDGVPTAHAVHLAVEGYSEKLEAIGGYMAERATDLRDIGNRAVAELLGVPTPGIPDPGFPFILVARDLAPADTAMLGESDVVGLLTEEGGPTSHTAILAKSLGLPAVVNCPGTEKLVEGAPLLLDGGTGEVVIDPDPRRQREAAERAEAAQARLAAAHGPGRTADGTPIRLLVNIGTTEDAARAAETDSEGVGLFRTEFLYLGRRTAPSLEEQIDSYTKVFESFAGRRVVVRTLDAGSDKPLPFLELPAEENPALGVRGLRVGTVHPDTLATQLTALARAGAATGADLWVMAPMVATAAEAAEFAALARGHGLTKVGAMIEIPSAALRAADLLAHLDFVSIGTNDLSQYTCAADRMAGGLAPLLDPWQPALLDLIEMVGAAGAAAGKPVGVCGEAAADPALAPVLVGLGMTSLSMAPPALAGVRVSLAGNDIERCRDAAAAAAAAVGPDAARAAVAAVLGTA</sequence>
<dbReference type="Gene3D" id="1.10.274.10">
    <property type="entry name" value="PtsI, HPr-binding domain"/>
    <property type="match status" value="1"/>
</dbReference>
<dbReference type="EC" id="2.7.3.9" evidence="6 17"/>
<dbReference type="GO" id="GO:0016301">
    <property type="term" value="F:kinase activity"/>
    <property type="evidence" value="ECO:0007669"/>
    <property type="project" value="UniProtKB-KW"/>
</dbReference>
<dbReference type="GO" id="GO:0009401">
    <property type="term" value="P:phosphoenolpyruvate-dependent sugar phosphotransferase system"/>
    <property type="evidence" value="ECO:0007669"/>
    <property type="project" value="UniProtKB-KW"/>
</dbReference>
<dbReference type="InterPro" id="IPR006318">
    <property type="entry name" value="PTS_EI-like"/>
</dbReference>
<dbReference type="InterPro" id="IPR008731">
    <property type="entry name" value="PTS_EIN"/>
</dbReference>
<dbReference type="GO" id="GO:0005737">
    <property type="term" value="C:cytoplasm"/>
    <property type="evidence" value="ECO:0007669"/>
    <property type="project" value="UniProtKB-SubCell"/>
</dbReference>
<evidence type="ECO:0000256" key="18">
    <source>
        <dbReference type="PIRSR" id="PIRSR000732-1"/>
    </source>
</evidence>
<keyword evidence="12 17" id="KW-0598">Phosphotransferase system</keyword>
<evidence type="ECO:0000256" key="17">
    <source>
        <dbReference type="PIRNR" id="PIRNR000732"/>
    </source>
</evidence>
<comment type="similarity">
    <text evidence="5 17">Belongs to the PEP-utilizing enzyme family.</text>
</comment>
<dbReference type="InterPro" id="IPR036618">
    <property type="entry name" value="PtsI_HPr-bd_sf"/>
</dbReference>
<evidence type="ECO:0000256" key="6">
    <source>
        <dbReference type="ARBA" id="ARBA00012232"/>
    </source>
</evidence>
<keyword evidence="14 17" id="KW-0418">Kinase</keyword>
<feature type="active site" description="Tele-phosphohistidine intermediate" evidence="18">
    <location>
        <position position="187"/>
    </location>
</feature>
<comment type="cofactor">
    <cofactor evidence="2 17 20">
        <name>Mg(2+)</name>
        <dbReference type="ChEBI" id="CHEBI:18420"/>
    </cofactor>
</comment>
<evidence type="ECO:0000256" key="2">
    <source>
        <dbReference type="ARBA" id="ARBA00001946"/>
    </source>
</evidence>
<dbReference type="NCBIfam" id="TIGR01417">
    <property type="entry name" value="PTS_I_fam"/>
    <property type="match status" value="1"/>
</dbReference>
<dbReference type="Proteomes" id="UP000252586">
    <property type="component" value="Unassembled WGS sequence"/>
</dbReference>
<keyword evidence="25" id="KW-1185">Reference proteome</keyword>
<dbReference type="OrthoDB" id="9765468at2"/>
<dbReference type="InterPro" id="IPR040442">
    <property type="entry name" value="Pyrv_kinase-like_dom_sf"/>
</dbReference>
<evidence type="ECO:0000256" key="19">
    <source>
        <dbReference type="PIRSR" id="PIRSR000732-2"/>
    </source>
</evidence>
<feature type="binding site" evidence="19">
    <location>
        <position position="448"/>
    </location>
    <ligand>
        <name>phosphoenolpyruvate</name>
        <dbReference type="ChEBI" id="CHEBI:58702"/>
    </ligand>
</feature>
<evidence type="ECO:0000313" key="24">
    <source>
        <dbReference type="EMBL" id="RBO90301.1"/>
    </source>
</evidence>
<dbReference type="InterPro" id="IPR000121">
    <property type="entry name" value="PEP_util_C"/>
</dbReference>